<feature type="transmembrane region" description="Helical" evidence="1">
    <location>
        <begin position="4154"/>
        <end position="4176"/>
    </location>
</feature>
<dbReference type="Proteomes" id="UP000683925">
    <property type="component" value="Unassembled WGS sequence"/>
</dbReference>
<evidence type="ECO:0000256" key="2">
    <source>
        <dbReference type="SAM" id="SignalP"/>
    </source>
</evidence>
<feature type="chain" id="PRO_5035947613" evidence="2">
    <location>
        <begin position="22"/>
        <end position="4197"/>
    </location>
</feature>
<keyword evidence="4" id="KW-1185">Reference proteome</keyword>
<dbReference type="OMA" id="QKCQREN"/>
<feature type="signal peptide" evidence="2">
    <location>
        <begin position="1"/>
        <end position="21"/>
    </location>
</feature>
<evidence type="ECO:0000313" key="4">
    <source>
        <dbReference type="Proteomes" id="UP000683925"/>
    </source>
</evidence>
<keyword evidence="1" id="KW-0472">Membrane</keyword>
<dbReference type="EMBL" id="CAJJDP010000104">
    <property type="protein sequence ID" value="CAD8193488.1"/>
    <property type="molecule type" value="Genomic_DNA"/>
</dbReference>
<name>A0A8S1WUN9_PAROT</name>
<reference evidence="3" key="1">
    <citation type="submission" date="2021-01" db="EMBL/GenBank/DDBJ databases">
        <authorList>
            <consortium name="Genoscope - CEA"/>
            <person name="William W."/>
        </authorList>
    </citation>
    <scope>NUCLEOTIDE SEQUENCE</scope>
</reference>
<accession>A0A8S1WUN9</accession>
<keyword evidence="2" id="KW-0732">Signal</keyword>
<proteinExistence type="predicted"/>
<evidence type="ECO:0000313" key="3">
    <source>
        <dbReference type="EMBL" id="CAD8193488.1"/>
    </source>
</evidence>
<comment type="caution">
    <text evidence="3">The sequence shown here is derived from an EMBL/GenBank/DDBJ whole genome shotgun (WGS) entry which is preliminary data.</text>
</comment>
<gene>
    <name evidence="3" type="ORF">POCTA_138.1.T1040171</name>
</gene>
<protein>
    <submittedName>
        <fullName evidence="3">Uncharacterized protein</fullName>
    </submittedName>
</protein>
<evidence type="ECO:0000256" key="1">
    <source>
        <dbReference type="SAM" id="Phobius"/>
    </source>
</evidence>
<sequence>MNQKITSSLIVFLICLSIVNAKSTGCSSKVEQLQIFPTKGEKLRINLRDNLFEGEDLTYELQDTYFKLINPVQNTGGSSTHYKPASNIRAAKPYHTKKMQSWLNSFVFLDQNALEVSIQYSEGTALDKIPTPGFGTKVVIANVADNLECYDVEYIDNDKFIVDCQKEVTEKLIKKQIDVFYIYSKQSKQVTSFEDEASVKIYNQRRIGLYYSTSALGKETTYIVRVTPTYSLDPNEQLSGNSIVQVYTLSDNYQPLPRPYILDNVTMAFLLGRTDVELSIVDFEMTYNGYIFLLDAQYGLFVVRFQPTGKWELFAQADFQLGRSFAFDIDYEHKKDGSELGVVAILGYNFFAILDAEKSFVHDLPFMQLDYPATIKISQDNIIVRSDKQVYFYKLDVDTDKIYLNYKLDIPSTDVLLVNPQEPDLIQISTQSSNRYTISNGYLAYNGSDKIQDKKVVAVKAKAPNKQECQVYLSYQIIEDNENWIYQLFDKPVPFSNVIADGETEQVLNKLASGPNLQYRLVQPTQLEATHIKATIRSRVELSLNQELPKNVIYAEVVSTEDDTQFYQVLQTQDLKIQILSCVHNSIYVEDAFCEQLIADIGITNKVSKQNFSIWNRHGIMYFMYISEQYNVVIRAIHNGAITPVKTISLDSTDTANKIQSILNCGDYLLVHKANNEILTFLIYRPELFVLTTLNKNSFSQYGYNEDWEPKALFTNKKLHPNILFILHKNHILMLDTDYGMFSFIKTIPITPNLDYSIAIGQTTFFVVQGKSAEEVKDAQIYEYNFANINNVYLQKKLYLYWYDISTPLNVDFSEETGNMFVRGVCLYCSKSFILVFKPDTPQHEALVQAWDIADVVIPETKSILIAANGLNQNYLYLNVEGEQSIFAVYDQTTMTVESFIDSTIYQDKYSLSFQIRNYNFQGKPEKFNTVDINQEVTTISTLTQINLDENAFPYSKSGIQIFSTDEQASFDLGQGWYSGQIGDFEIDCDQCETNVEVQSTVDLLNPKIFNGYEIRDHVKYNDKFNIMQATTGLIFVNPDNSLASVYDFDLPNFEYKCYQATVSEDKMVVYSLCHDGNEFTVYATGCFSITGCSPLGEKFKLGTASKIQVVSNELLVVLHTDADHPELVWDGKIVLYRIVMGLDDWKLEVIEIIDLNYLNSVLTTPLEDFKPADFQVVKQKYISSGKYTYKLFISDANTGFIFMDFSFSDLPEYKFLSIESLNLHEYLNKQVGQYTLPTTKFLSFQFIWDPIYEWSSDQLRVYPLILTSDASQYGFKFVFSAQPTSNTLLSIKGLSAVIVKYGDWTPMNKLAIQNLNLQLAIPYYQKDQIVVAVYNIDVNVNGLSATVVPTISVGTYKVYYAEGQWLNPLNLAVFFSKKSSILFVSQLQGPLQSYGINKSPTLLLKNQDRDLKSQDITLFVKNNFYENTLTFKLIVQEVDNHECTAKVTNLQIYPSTGEVLTWNLSQNIFDGASLKYHQEDTDDFTIIQPTTQIGESIDYKQVATQIVSAKAFLTKNGAWSNQFGFLNKDGTKYSIFYSDTSAINAAPSFNQVLNVKKTDANLNCLDFVQLSVTSFVIDCQIQNNKFLLLIKDADETQTTSIANTQLNRALGTYKINELQYVVRVTLSITNDGQLANDSFVELFQYASGQLQAKQTLDKSKLSTIYGKQIDALNIVDFKIGLNGSIYLLDAKMGIFVVNYDTDWKFQKLITFRFGQTFAFDRTILKNKEEAFVVQGYNYYIVIDSNGQTKKVQDLQFNTITYPQSISASGNFVFVKHQSSLYVYHSDDSNTGLIDLIDSPNLTAIVNPFIQEIVTLSLQQSARWNISLGSLKFNGVNQASQGFKDLTIIATSQHKLTCSTKIQYQVIESSSKAPIKKNKSDQPFPQVFDDIFEQFQLGNLISGPNLDYNLILPKMPLDFSAQVVQNREIQVTNWPKTPLYSTELVGNDRETLFQIFQTQDKKLSISTCVLTDHIKYVCQDYGNVQLQEKISDQLFSIWQDSDNIVRFITISSSYKVTSYLAPDGVVIQDKTIQFQEQEGQQVVSILNQGEYLFILQKNGSLYSYQSEKFSYVNKITGTDLIGYGGQWKPLKLYGNRMLKSNIVFVQNENNIALINYINTEFIFIKQMDQTQNTEIYISAAKDSFFFANDKEILEYNYSNLLNIFKSKTVELFGYTIATPLTVTSQLSTGNLVIKTSKAQDIYLNIFRPSLTQHDTFYLAFQLNGVKQGDQFQLSLGGSLYIITLANGEKIQQLNFILLNPELIVIPIKKLQKFVSNFRVIMDIMNGDDQTQKVHYEQDIKVANTFTNLIINDEEYLKQIEINENEGQTEVAIRSDWIGGQIISTELSLQSITDDIALLPFVSQDQAVLMDYSIYDVAKPLAVTFLQASNTVLAYKGEDLKNAQPVLTKLSEHYKCFRLAADITRLYSLCNNGVEDQIQVATCDDKQKCQRENAYISAPFATQIAALAQDVIVVLHTDSLNPENYDGYITIRKLVQTDGIWSSTILLTIDYDFIKQKLGAQAPKQFRPSSFVHSPTGNNVSLYYLQLIITDSVNGLLFVDLTLSKTTSELQYQFSEYKLLKDWLNVDQYATDDTHYYQAQIVTSQIEFPTKKTLKLALVTDISSSYVFELVFAIQGNVSCKLSTIRTVFALNRYGNFKALNYVSASSSSIAIPYVNNLEVIIGVYKIPTDLQNGAIQTIQGSHTFAHFKNQITPQDFLIYNTDSLFLTSTAQTGVYQNQVRYQQVLKFGEPKKLHNQKLTLTFQNDFRRVVRTIDLSIVPVDKDECKTKLTDLKIYPSQGEVMQWALTQNFFDGVSLKYSVDQADFSVVQPLTQVGQSIDYKQVATQIVSAKAFLTKNGAWSNQFGFLNKDGTKYSIFYSDTPAINAAPSFNQIHNIKKIPDNSQCMDFVQLSHNEFAVDCQLNDNKNLIYIKGDQEFSQLMIEDTLMNRLLGTYQIKDVQYVVRVSLSITNDGKLAHKSFVELLQLQEGGFASLATLDKAQLAEISFKQIDELNIVDFKIGLNGYIYLLDAKMGIFIVYYDKFWKFSKLIEQKFGQAFAFDRAVLSNKQEVFVIKGYNYYGIINKDGKITKIQDLPFASVTYPQQIRLSGKYVFLQNQGNLYIYHSDENNTGLIDVVNLTNGAGIINPNGQEIVTVSLTSSSSWTFSLGSLKFNGSAQASTNFKAVTIQAKSQHNQLCYSRIYYQVLASNSETIYKKVETETPFPNVLDENDEQIKLGSLVSGPNLVYEIVQPKSPFGSHSNQFLSVAADPDFDVIAQIAHQRSIQVTNWPKKTLYQTSLVANNQDTLFQVFQQEDKKLIIYSCELIEHVKYECKEYGNLQVQVQLSDQIFSIWQDSDNVVRFITLDTPFIIKFFEIKNNKTVQYGSIKLNQEEEKDELKAVAFQNQGEYLFVIQENGVLSSYSTEIFAIINSITGQTLIGFQGEWKPIKLYGNRILRQNVILVQNENNVAIINYQHQEFIYGSKIDYTKDNKIYIAQATNSFFFVNNKELSEYNYEQVNNVFKQKTVELFGYQITQPLSVSSHLKTGILVVRTTKNDNVYLNIYKPDQLQHETFYLAVKINGKVDDAFTLSVSGSDPIGQAYIVALANGEAVQQLELVVLDPELILTPNKQKQKYLTDYEVSINVKNADSQNNNILPFTQKVKVINTFTNLIVDDTKATQQIEIEAKQNSTAFKLTNGWINGQQAYCTLTQEKANDIVVQSYLYETKNSALKNYQFKDAQAFQKNVIFQAMNNVLLMKDNKLEESTPLLDVLGQEYDCFRLTSFEKSIYSVCNNGVEDQIQVATCDDKQKCQRENAYISAPFATQIAALAQDVIVVLHTDSLNPENYDGYITIRKLVQTDGIWSSTILLTIDQDFVKQKLGAQAPKQFRPSSFVHSLTHSDDNSLSVQFIISDSVNGLAFIDFSFPKNTYEPKYLFMEYQLLQKWLNDNKHYANDDTHYYATKIVEESIKEKIKSITLVVVTDNSSSYVFNLQFAILDNQSNKLTKTEVKVALNRYGTWKALNTVAANKQSIVVAFYYNSKVVVGVYHITETAISVINGSFSFTTQGVQKLEPVDFLLYLQDSSLIASKVSKGLYQYEIRNDITLSFGESAKLENQTLTITFSNDYKQVSKQITLSIKPDNGGDDDDSSGSNAWWITLVVVGSFIILGLIGFFFYKKRQNNEEDQEDQDTGYAPLN</sequence>
<organism evidence="3 4">
    <name type="scientific">Paramecium octaurelia</name>
    <dbReference type="NCBI Taxonomy" id="43137"/>
    <lineage>
        <taxon>Eukaryota</taxon>
        <taxon>Sar</taxon>
        <taxon>Alveolata</taxon>
        <taxon>Ciliophora</taxon>
        <taxon>Intramacronucleata</taxon>
        <taxon>Oligohymenophorea</taxon>
        <taxon>Peniculida</taxon>
        <taxon>Parameciidae</taxon>
        <taxon>Paramecium</taxon>
    </lineage>
</organism>
<keyword evidence="1" id="KW-1133">Transmembrane helix</keyword>
<dbReference type="OrthoDB" id="290788at2759"/>
<keyword evidence="1" id="KW-0812">Transmembrane</keyword>